<reference evidence="1 2" key="1">
    <citation type="submission" date="2023-05" db="EMBL/GenBank/DDBJ databases">
        <title>Novel species of genus Flectobacillus isolated from stream in China.</title>
        <authorList>
            <person name="Lu H."/>
        </authorList>
    </citation>
    <scope>NUCLEOTIDE SEQUENCE [LARGE SCALE GENOMIC DNA]</scope>
    <source>
        <strain evidence="1 2">KCTC 42575</strain>
    </source>
</reference>
<dbReference type="RefSeq" id="WP_283343868.1">
    <property type="nucleotide sequence ID" value="NZ_JASHIF010000004.1"/>
</dbReference>
<organism evidence="1 2">
    <name type="scientific">Flectobacillus roseus</name>
    <dbReference type="NCBI Taxonomy" id="502259"/>
    <lineage>
        <taxon>Bacteria</taxon>
        <taxon>Pseudomonadati</taxon>
        <taxon>Bacteroidota</taxon>
        <taxon>Cytophagia</taxon>
        <taxon>Cytophagales</taxon>
        <taxon>Flectobacillaceae</taxon>
        <taxon>Flectobacillus</taxon>
    </lineage>
</organism>
<proteinExistence type="predicted"/>
<comment type="caution">
    <text evidence="1">The sequence shown here is derived from an EMBL/GenBank/DDBJ whole genome shotgun (WGS) entry which is preliminary data.</text>
</comment>
<dbReference type="Proteomes" id="UP001236507">
    <property type="component" value="Unassembled WGS sequence"/>
</dbReference>
<name>A0ABT6Y649_9BACT</name>
<protein>
    <submittedName>
        <fullName evidence="1">Uncharacterized protein</fullName>
    </submittedName>
</protein>
<sequence>MKYNLLLADLIVKESQNAAASKTTKGSAKSEKNSRKSFWKAVLAFMLRNQSATMYRVS</sequence>
<dbReference type="EMBL" id="JASHIF010000004">
    <property type="protein sequence ID" value="MDI9858731.1"/>
    <property type="molecule type" value="Genomic_DNA"/>
</dbReference>
<keyword evidence="2" id="KW-1185">Reference proteome</keyword>
<gene>
    <name evidence="1" type="ORF">QM524_05895</name>
</gene>
<accession>A0ABT6Y649</accession>
<evidence type="ECO:0000313" key="1">
    <source>
        <dbReference type="EMBL" id="MDI9858731.1"/>
    </source>
</evidence>
<evidence type="ECO:0000313" key="2">
    <source>
        <dbReference type="Proteomes" id="UP001236507"/>
    </source>
</evidence>